<dbReference type="EMBL" id="SNXI01000004">
    <property type="protein sequence ID" value="TDP38990.1"/>
    <property type="molecule type" value="Genomic_DNA"/>
</dbReference>
<organism evidence="1 2">
    <name type="scientific">Idiomarina aquatica</name>
    <dbReference type="NCBI Taxonomy" id="1327752"/>
    <lineage>
        <taxon>Bacteria</taxon>
        <taxon>Pseudomonadati</taxon>
        <taxon>Pseudomonadota</taxon>
        <taxon>Gammaproteobacteria</taxon>
        <taxon>Alteromonadales</taxon>
        <taxon>Idiomarinaceae</taxon>
        <taxon>Idiomarina</taxon>
    </lineage>
</organism>
<evidence type="ECO:0000313" key="2">
    <source>
        <dbReference type="Proteomes" id="UP000295531"/>
    </source>
</evidence>
<name>A0A4R6PMD9_9GAMM</name>
<keyword evidence="2" id="KW-1185">Reference proteome</keyword>
<accession>A0A4R6PMD9</accession>
<evidence type="ECO:0000313" key="1">
    <source>
        <dbReference type="EMBL" id="TDP38990.1"/>
    </source>
</evidence>
<dbReference type="Proteomes" id="UP000295531">
    <property type="component" value="Unassembled WGS sequence"/>
</dbReference>
<comment type="caution">
    <text evidence="1">The sequence shown here is derived from an EMBL/GenBank/DDBJ whole genome shotgun (WGS) entry which is preliminary data.</text>
</comment>
<reference evidence="1 2" key="1">
    <citation type="submission" date="2019-03" db="EMBL/GenBank/DDBJ databases">
        <title>Freshwater and sediment microbial communities from various areas in North America, analyzing microbe dynamics in response to fracking.</title>
        <authorList>
            <person name="Lamendella R."/>
        </authorList>
    </citation>
    <scope>NUCLEOTIDE SEQUENCE [LARGE SCALE GENOMIC DNA]</scope>
    <source>
        <strain evidence="1 2">18_TX</strain>
    </source>
</reference>
<proteinExistence type="predicted"/>
<sequence length="40" mass="4611">MPAEMGINDHGFKAFLRLIKNLKQRSVTLIIRATQSELNR</sequence>
<protein>
    <submittedName>
        <fullName evidence="1">Uncharacterized protein</fullName>
    </submittedName>
</protein>
<dbReference type="AlphaFoldDB" id="A0A4R6PMD9"/>
<gene>
    <name evidence="1" type="ORF">DEU29_10494</name>
</gene>